<sequence>VYITGDDVPVSPFCMTNGGEWDIFRTIDLDKEANIICGLNLSTTKIKGHVDGDKMAILNAWRRVDCTREALRRSFLPKLIQGYE</sequence>
<dbReference type="AlphaFoldDB" id="A0A1Q3BCX7"/>
<name>A0A1Q3BCX7_CEPFO</name>
<dbReference type="InParanoid" id="A0A1Q3BCX7"/>
<dbReference type="Pfam" id="PF13902">
    <property type="entry name" value="R3H-assoc"/>
    <property type="match status" value="1"/>
</dbReference>
<proteinExistence type="predicted"/>
<comment type="caution">
    <text evidence="2">The sequence shown here is derived from an EMBL/GenBank/DDBJ whole genome shotgun (WGS) entry which is preliminary data.</text>
</comment>
<organism evidence="2 3">
    <name type="scientific">Cephalotus follicularis</name>
    <name type="common">Albany pitcher plant</name>
    <dbReference type="NCBI Taxonomy" id="3775"/>
    <lineage>
        <taxon>Eukaryota</taxon>
        <taxon>Viridiplantae</taxon>
        <taxon>Streptophyta</taxon>
        <taxon>Embryophyta</taxon>
        <taxon>Tracheophyta</taxon>
        <taxon>Spermatophyta</taxon>
        <taxon>Magnoliopsida</taxon>
        <taxon>eudicotyledons</taxon>
        <taxon>Gunneridae</taxon>
        <taxon>Pentapetalae</taxon>
        <taxon>rosids</taxon>
        <taxon>fabids</taxon>
        <taxon>Oxalidales</taxon>
        <taxon>Cephalotaceae</taxon>
        <taxon>Cephalotus</taxon>
    </lineage>
</organism>
<keyword evidence="3" id="KW-1185">Reference proteome</keyword>
<dbReference type="EMBL" id="BDDD01000436">
    <property type="protein sequence ID" value="GAV65860.1"/>
    <property type="molecule type" value="Genomic_DNA"/>
</dbReference>
<protein>
    <submittedName>
        <fullName evidence="2">R3H-assoc domain-containing protein</fullName>
    </submittedName>
</protein>
<gene>
    <name evidence="2" type="ORF">CFOL_v3_09374</name>
</gene>
<accession>A0A1Q3BCX7</accession>
<dbReference type="STRING" id="3775.A0A1Q3BCX7"/>
<evidence type="ECO:0000313" key="2">
    <source>
        <dbReference type="EMBL" id="GAV65860.1"/>
    </source>
</evidence>
<evidence type="ECO:0000259" key="1">
    <source>
        <dbReference type="Pfam" id="PF13902"/>
    </source>
</evidence>
<reference evidence="3" key="1">
    <citation type="submission" date="2016-04" db="EMBL/GenBank/DDBJ databases">
        <title>Cephalotus genome sequencing.</title>
        <authorList>
            <person name="Fukushima K."/>
            <person name="Hasebe M."/>
            <person name="Fang X."/>
        </authorList>
    </citation>
    <scope>NUCLEOTIDE SEQUENCE [LARGE SCALE GENOMIC DNA]</scope>
    <source>
        <strain evidence="3">cv. St1</strain>
    </source>
</reference>
<feature type="domain" description="R3H-associated N-terminal" evidence="1">
    <location>
        <begin position="5"/>
        <end position="73"/>
    </location>
</feature>
<dbReference type="Proteomes" id="UP000187406">
    <property type="component" value="Unassembled WGS sequence"/>
</dbReference>
<dbReference type="InterPro" id="IPR025952">
    <property type="entry name" value="R3H-assoc_dom"/>
</dbReference>
<evidence type="ECO:0000313" key="3">
    <source>
        <dbReference type="Proteomes" id="UP000187406"/>
    </source>
</evidence>
<feature type="non-terminal residue" evidence="2">
    <location>
        <position position="84"/>
    </location>
</feature>
<feature type="non-terminal residue" evidence="2">
    <location>
        <position position="1"/>
    </location>
</feature>
<dbReference type="OrthoDB" id="75169at2759"/>